<gene>
    <name evidence="1" type="ORF">OS493_025641</name>
</gene>
<name>A0A9X0D9B3_9CNID</name>
<dbReference type="EMBL" id="MU825417">
    <property type="protein sequence ID" value="KAJ7390388.1"/>
    <property type="molecule type" value="Genomic_DNA"/>
</dbReference>
<comment type="caution">
    <text evidence="1">The sequence shown here is derived from an EMBL/GenBank/DDBJ whole genome shotgun (WGS) entry which is preliminary data.</text>
</comment>
<dbReference type="OrthoDB" id="5972060at2759"/>
<accession>A0A9X0D9B3</accession>
<protein>
    <submittedName>
        <fullName evidence="1">Uncharacterized protein</fullName>
    </submittedName>
</protein>
<proteinExistence type="predicted"/>
<keyword evidence="2" id="KW-1185">Reference proteome</keyword>
<evidence type="ECO:0000313" key="1">
    <source>
        <dbReference type="EMBL" id="KAJ7390388.1"/>
    </source>
</evidence>
<dbReference type="Proteomes" id="UP001163046">
    <property type="component" value="Unassembled WGS sequence"/>
</dbReference>
<evidence type="ECO:0000313" key="2">
    <source>
        <dbReference type="Proteomes" id="UP001163046"/>
    </source>
</evidence>
<dbReference type="AlphaFoldDB" id="A0A9X0D9B3"/>
<organism evidence="1 2">
    <name type="scientific">Desmophyllum pertusum</name>
    <dbReference type="NCBI Taxonomy" id="174260"/>
    <lineage>
        <taxon>Eukaryota</taxon>
        <taxon>Metazoa</taxon>
        <taxon>Cnidaria</taxon>
        <taxon>Anthozoa</taxon>
        <taxon>Hexacorallia</taxon>
        <taxon>Scleractinia</taxon>
        <taxon>Caryophylliina</taxon>
        <taxon>Caryophylliidae</taxon>
        <taxon>Desmophyllum</taxon>
    </lineage>
</organism>
<reference evidence="1" key="1">
    <citation type="submission" date="2023-01" db="EMBL/GenBank/DDBJ databases">
        <title>Genome assembly of the deep-sea coral Lophelia pertusa.</title>
        <authorList>
            <person name="Herrera S."/>
            <person name="Cordes E."/>
        </authorList>
    </citation>
    <scope>NUCLEOTIDE SEQUENCE</scope>
    <source>
        <strain evidence="1">USNM1676648</strain>
        <tissue evidence="1">Polyp</tissue>
    </source>
</reference>
<sequence length="137" mass="14953">MCHANCFWKKSASRTTWHIPPKEATGNVNSATQTTNNIQKVWLAHQGDLSCNPAKKGFEPESPVATCAEILDDTPNAPSGAYFITTEEGGCSRHGCHMDAIAGCGEGPWTLVMKISGYQGRIQERVWGEKGWLLANF</sequence>